<evidence type="ECO:0000256" key="5">
    <source>
        <dbReference type="ARBA" id="ARBA00023136"/>
    </source>
</evidence>
<evidence type="ECO:0000256" key="2">
    <source>
        <dbReference type="ARBA" id="ARBA00010581"/>
    </source>
</evidence>
<dbReference type="GO" id="GO:0005886">
    <property type="term" value="C:plasma membrane"/>
    <property type="evidence" value="ECO:0007669"/>
    <property type="project" value="UniProtKB-SubCell"/>
</dbReference>
<keyword evidence="10" id="KW-1185">Reference proteome</keyword>
<dbReference type="OrthoDB" id="9808200at2"/>
<evidence type="ECO:0000256" key="4">
    <source>
        <dbReference type="ARBA" id="ARBA00022989"/>
    </source>
</evidence>
<dbReference type="InterPro" id="IPR035973">
    <property type="entry name" value="Cyt_c_oxidase_su3-like_sf"/>
</dbReference>
<dbReference type="InterPro" id="IPR000298">
    <property type="entry name" value="Cyt_c_oxidase-like_su3"/>
</dbReference>
<feature type="transmembrane region" description="Helical" evidence="7">
    <location>
        <begin position="103"/>
        <end position="123"/>
    </location>
</feature>
<dbReference type="Gene3D" id="1.20.120.80">
    <property type="entry name" value="Cytochrome c oxidase, subunit III, four-helix bundle"/>
    <property type="match status" value="1"/>
</dbReference>
<protein>
    <submittedName>
        <fullName evidence="9">Bb3-type cytochrome oxidase subunit III</fullName>
    </submittedName>
</protein>
<gene>
    <name evidence="9" type="ORF">D3871_21505</name>
</gene>
<dbReference type="PANTHER" id="PTHR11403">
    <property type="entry name" value="CYTOCHROME C OXIDASE SUBUNIT III"/>
    <property type="match status" value="1"/>
</dbReference>
<dbReference type="GO" id="GO:0019646">
    <property type="term" value="P:aerobic electron transport chain"/>
    <property type="evidence" value="ECO:0007669"/>
    <property type="project" value="InterPro"/>
</dbReference>
<evidence type="ECO:0000256" key="7">
    <source>
        <dbReference type="SAM" id="Phobius"/>
    </source>
</evidence>
<dbReference type="Proteomes" id="UP000265955">
    <property type="component" value="Unassembled WGS sequence"/>
</dbReference>
<evidence type="ECO:0000256" key="3">
    <source>
        <dbReference type="ARBA" id="ARBA00022692"/>
    </source>
</evidence>
<dbReference type="EMBL" id="QYUO01000002">
    <property type="protein sequence ID" value="RJF95934.1"/>
    <property type="molecule type" value="Genomic_DNA"/>
</dbReference>
<dbReference type="SUPFAM" id="SSF81452">
    <property type="entry name" value="Cytochrome c oxidase subunit III-like"/>
    <property type="match status" value="1"/>
</dbReference>
<keyword evidence="5 7" id="KW-0472">Membrane</keyword>
<comment type="caution">
    <text evidence="9">The sequence shown here is derived from an EMBL/GenBank/DDBJ whole genome shotgun (WGS) entry which is preliminary data.</text>
</comment>
<accession>A0A3A3FL99</accession>
<proteinExistence type="inferred from homology"/>
<evidence type="ECO:0000256" key="6">
    <source>
        <dbReference type="RuleBase" id="RU003376"/>
    </source>
</evidence>
<keyword evidence="3 6" id="KW-0812">Transmembrane</keyword>
<dbReference type="PANTHER" id="PTHR11403:SF10">
    <property type="entry name" value="CYTOCHROME C OXIDASE"/>
    <property type="match status" value="1"/>
</dbReference>
<evidence type="ECO:0000256" key="1">
    <source>
        <dbReference type="ARBA" id="ARBA00004141"/>
    </source>
</evidence>
<evidence type="ECO:0000313" key="9">
    <source>
        <dbReference type="EMBL" id="RJF95934.1"/>
    </source>
</evidence>
<dbReference type="InterPro" id="IPR024791">
    <property type="entry name" value="Cyt_c/ubiquinol_Oxase_su3"/>
</dbReference>
<dbReference type="CDD" id="cd02865">
    <property type="entry name" value="Heme_Cu_Oxidase_III_2"/>
    <property type="match status" value="1"/>
</dbReference>
<feature type="transmembrane region" description="Helical" evidence="7">
    <location>
        <begin position="143"/>
        <end position="164"/>
    </location>
</feature>
<feature type="transmembrane region" description="Helical" evidence="7">
    <location>
        <begin position="185"/>
        <end position="206"/>
    </location>
</feature>
<dbReference type="AlphaFoldDB" id="A0A3A3FL99"/>
<comment type="similarity">
    <text evidence="2 6">Belongs to the cytochrome c oxidase subunit 3 family.</text>
</comment>
<dbReference type="InterPro" id="IPR013833">
    <property type="entry name" value="Cyt_c_oxidase_su3_a-hlx"/>
</dbReference>
<evidence type="ECO:0000313" key="10">
    <source>
        <dbReference type="Proteomes" id="UP000265955"/>
    </source>
</evidence>
<organism evidence="9 10">
    <name type="scientific">Noviherbaspirillum saxi</name>
    <dbReference type="NCBI Taxonomy" id="2320863"/>
    <lineage>
        <taxon>Bacteria</taxon>
        <taxon>Pseudomonadati</taxon>
        <taxon>Pseudomonadota</taxon>
        <taxon>Betaproteobacteria</taxon>
        <taxon>Burkholderiales</taxon>
        <taxon>Oxalobacteraceae</taxon>
        <taxon>Noviherbaspirillum</taxon>
    </lineage>
</organism>
<dbReference type="RefSeq" id="WP_119771081.1">
    <property type="nucleotide sequence ID" value="NZ_QYUO01000002.1"/>
</dbReference>
<sequence>MNTAILLKAATGNGNDEYSRDNPGRYRGDRGSPASTALWVFMGVVTALFSLFIAAYVMRMDSSDWNPIAMPPQLWLSTALLIAGSVLLQLAGANAGNARFQRAYALFIAGGVCAAAFIGVQLWGWQQLLAERVPMAGNPAASFFYLLTAMHGLHVAGGLIAWMASMRSVRLGAPGLQAAWRVRLCARYWHFLLAVWVVLFGALGWLTPETVRLICGTG</sequence>
<evidence type="ECO:0000259" key="8">
    <source>
        <dbReference type="PROSITE" id="PS50253"/>
    </source>
</evidence>
<dbReference type="PROSITE" id="PS50253">
    <property type="entry name" value="COX3"/>
    <property type="match status" value="1"/>
</dbReference>
<feature type="transmembrane region" description="Helical" evidence="7">
    <location>
        <begin position="73"/>
        <end position="91"/>
    </location>
</feature>
<dbReference type="GO" id="GO:0004129">
    <property type="term" value="F:cytochrome-c oxidase activity"/>
    <property type="evidence" value="ECO:0007669"/>
    <property type="project" value="InterPro"/>
</dbReference>
<keyword evidence="4 7" id="KW-1133">Transmembrane helix</keyword>
<feature type="domain" description="Heme-copper oxidase subunit III family profile" evidence="8">
    <location>
        <begin position="36"/>
        <end position="208"/>
    </location>
</feature>
<name>A0A3A3FL99_9BURK</name>
<reference evidence="10" key="1">
    <citation type="submission" date="2018-09" db="EMBL/GenBank/DDBJ databases">
        <authorList>
            <person name="Zhu H."/>
        </authorList>
    </citation>
    <scope>NUCLEOTIDE SEQUENCE [LARGE SCALE GENOMIC DNA]</scope>
    <source>
        <strain evidence="10">K1R23-30</strain>
    </source>
</reference>
<feature type="transmembrane region" description="Helical" evidence="7">
    <location>
        <begin position="37"/>
        <end position="58"/>
    </location>
</feature>
<comment type="subcellular location">
    <subcellularLocation>
        <location evidence="6">Cell membrane</location>
        <topology evidence="6">Multi-pass membrane protein</topology>
    </subcellularLocation>
    <subcellularLocation>
        <location evidence="1">Membrane</location>
        <topology evidence="1">Multi-pass membrane protein</topology>
    </subcellularLocation>
</comment>